<gene>
    <name evidence="1" type="ORF">E7101_11200</name>
</gene>
<reference evidence="1" key="1">
    <citation type="submission" date="2019-04" db="EMBL/GenBank/DDBJ databases">
        <title>Evolution of Biomass-Degrading Anaerobic Consortia Revealed by Metagenomics.</title>
        <authorList>
            <person name="Peng X."/>
        </authorList>
    </citation>
    <scope>NUCLEOTIDE SEQUENCE</scope>
    <source>
        <strain evidence="1">SIG140</strain>
    </source>
</reference>
<dbReference type="AlphaFoldDB" id="A0A9D5P622"/>
<name>A0A9D5P622_XYLRU</name>
<comment type="caution">
    <text evidence="1">The sequence shown here is derived from an EMBL/GenBank/DDBJ whole genome shotgun (WGS) entry which is preliminary data.</text>
</comment>
<dbReference type="EMBL" id="SUYC01000013">
    <property type="protein sequence ID" value="MBE6271498.1"/>
    <property type="molecule type" value="Genomic_DNA"/>
</dbReference>
<accession>A0A9D5P622</accession>
<evidence type="ECO:0000313" key="2">
    <source>
        <dbReference type="Proteomes" id="UP000806522"/>
    </source>
</evidence>
<dbReference type="Proteomes" id="UP000806522">
    <property type="component" value="Unassembled WGS sequence"/>
</dbReference>
<protein>
    <submittedName>
        <fullName evidence="1">Uncharacterized protein</fullName>
    </submittedName>
</protein>
<organism evidence="1 2">
    <name type="scientific">Xylanibacter ruminicola</name>
    <name type="common">Prevotella ruminicola</name>
    <dbReference type="NCBI Taxonomy" id="839"/>
    <lineage>
        <taxon>Bacteria</taxon>
        <taxon>Pseudomonadati</taxon>
        <taxon>Bacteroidota</taxon>
        <taxon>Bacteroidia</taxon>
        <taxon>Bacteroidales</taxon>
        <taxon>Prevotellaceae</taxon>
        <taxon>Xylanibacter</taxon>
    </lineage>
</organism>
<evidence type="ECO:0000313" key="1">
    <source>
        <dbReference type="EMBL" id="MBE6271498.1"/>
    </source>
</evidence>
<proteinExistence type="predicted"/>
<sequence length="176" mass="20742">MTNTTNDELKTFYSAFLIKEIKDKVQILREYGMNEVEIISKLFQSPSLPQLFISRNYRIFLGEEHEEVHLEPLVKAVFLLFLKHPEGINFKDLPDYREELTRIYDKIRPWGLTDRALQSIEDVTNPMLNSINEKCARIRKTFVTMLDSSIAEYYCIKGKRGQTKRIALPPELILWE</sequence>